<evidence type="ECO:0000256" key="14">
    <source>
        <dbReference type="ARBA" id="ARBA00023316"/>
    </source>
</evidence>
<dbReference type="InterPro" id="IPR016167">
    <property type="entry name" value="FAD-bd_PCMH_sub1"/>
</dbReference>
<evidence type="ECO:0000256" key="16">
    <source>
        <dbReference type="HAMAP-Rule" id="MF_00037"/>
    </source>
</evidence>
<protein>
    <recommendedName>
        <fullName evidence="16">UDP-N-acetylenolpyruvoylglucosamine reductase</fullName>
        <ecNumber evidence="16">1.3.1.98</ecNumber>
    </recommendedName>
    <alternativeName>
        <fullName evidence="16">UDP-N-acetylmuramate dehydrogenase</fullName>
    </alternativeName>
</protein>
<evidence type="ECO:0000313" key="19">
    <source>
        <dbReference type="Proteomes" id="UP001524435"/>
    </source>
</evidence>
<evidence type="ECO:0000313" key="18">
    <source>
        <dbReference type="EMBL" id="MCQ5122134.1"/>
    </source>
</evidence>
<evidence type="ECO:0000256" key="3">
    <source>
        <dbReference type="ARBA" id="ARBA00004496"/>
    </source>
</evidence>
<evidence type="ECO:0000256" key="10">
    <source>
        <dbReference type="ARBA" id="ARBA00022960"/>
    </source>
</evidence>
<dbReference type="InterPro" id="IPR011601">
    <property type="entry name" value="MurB_C"/>
</dbReference>
<evidence type="ECO:0000259" key="17">
    <source>
        <dbReference type="PROSITE" id="PS51387"/>
    </source>
</evidence>
<feature type="active site" evidence="16">
    <location>
        <position position="296"/>
    </location>
</feature>
<sequence>MKTIKQAKRLLRDAKVPFSCNCSLKPYTSLHIGGKAALLIEAYTLKQIKDSISIAKQCALPYYILGNGSNVLIDEEGYAGCMILLRNYNRIVQREEERVRVQSGMTLKALCDWCLDHELSGLEFACGIPGSVGGGVVMNAGAYGGEMKDVVTRVWYLDPQGEIQIKEREALDFAYRHSCFSHQEGIILEVEFQLHKGKQQEIKAKMEELNERRRYKQPLAHYSAGSVFKRPPNSYASLLIAQAGLQGKHVGDACVSTKHAGFLINLHEASAYDFLTLIKLVQTAVYAKSGIWLECEIIQITPNTTFG</sequence>
<dbReference type="Gene3D" id="3.30.43.10">
    <property type="entry name" value="Uridine Diphospho-n-acetylenolpyruvylglucosamine Reductase, domain 2"/>
    <property type="match status" value="1"/>
</dbReference>
<keyword evidence="7 16" id="KW-0285">Flavoprotein</keyword>
<evidence type="ECO:0000256" key="15">
    <source>
        <dbReference type="ARBA" id="ARBA00048914"/>
    </source>
</evidence>
<dbReference type="InterPro" id="IPR036318">
    <property type="entry name" value="FAD-bd_PCMH-like_sf"/>
</dbReference>
<evidence type="ECO:0000256" key="12">
    <source>
        <dbReference type="ARBA" id="ARBA00023002"/>
    </source>
</evidence>
<organism evidence="18 19">
    <name type="scientific">Massilicoli timonensis</name>
    <dbReference type="NCBI Taxonomy" id="2015901"/>
    <lineage>
        <taxon>Bacteria</taxon>
        <taxon>Bacillati</taxon>
        <taxon>Bacillota</taxon>
        <taxon>Erysipelotrichia</taxon>
        <taxon>Erysipelotrichales</taxon>
        <taxon>Erysipelotrichaceae</taxon>
        <taxon>Massilicoli</taxon>
    </lineage>
</organism>
<dbReference type="Pfam" id="PF02873">
    <property type="entry name" value="MurB_C"/>
    <property type="match status" value="1"/>
</dbReference>
<dbReference type="SUPFAM" id="SSF56176">
    <property type="entry name" value="FAD-binding/transporter-associated domain-like"/>
    <property type="match status" value="1"/>
</dbReference>
<dbReference type="Proteomes" id="UP001524435">
    <property type="component" value="Unassembled WGS sequence"/>
</dbReference>
<evidence type="ECO:0000256" key="1">
    <source>
        <dbReference type="ARBA" id="ARBA00001974"/>
    </source>
</evidence>
<dbReference type="InterPro" id="IPR016166">
    <property type="entry name" value="FAD-bd_PCMH"/>
</dbReference>
<feature type="domain" description="FAD-binding PCMH-type" evidence="17">
    <location>
        <begin position="32"/>
        <end position="197"/>
    </location>
</feature>
<evidence type="ECO:0000256" key="7">
    <source>
        <dbReference type="ARBA" id="ARBA00022630"/>
    </source>
</evidence>
<keyword evidence="9 16" id="KW-0521">NADP</keyword>
<comment type="pathway">
    <text evidence="4 16">Cell wall biogenesis; peptidoglycan biosynthesis.</text>
</comment>
<gene>
    <name evidence="16 18" type="primary">murB</name>
    <name evidence="18" type="ORF">NE663_07665</name>
</gene>
<dbReference type="HAMAP" id="MF_00037">
    <property type="entry name" value="MurB"/>
    <property type="match status" value="1"/>
</dbReference>
<dbReference type="SUPFAM" id="SSF56194">
    <property type="entry name" value="Uridine diphospho-N-Acetylenolpyruvylglucosamine reductase, MurB, C-terminal domain"/>
    <property type="match status" value="1"/>
</dbReference>
<feature type="active site" description="Proton donor" evidence="16">
    <location>
        <position position="226"/>
    </location>
</feature>
<accession>A0ABT1SLN7</accession>
<evidence type="ECO:0000256" key="5">
    <source>
        <dbReference type="ARBA" id="ARBA00022490"/>
    </source>
</evidence>
<comment type="catalytic activity">
    <reaction evidence="15 16">
        <text>UDP-N-acetyl-alpha-D-muramate + NADP(+) = UDP-N-acetyl-3-O-(1-carboxyvinyl)-alpha-D-glucosamine + NADPH + H(+)</text>
        <dbReference type="Rhea" id="RHEA:12248"/>
        <dbReference type="ChEBI" id="CHEBI:15378"/>
        <dbReference type="ChEBI" id="CHEBI:57783"/>
        <dbReference type="ChEBI" id="CHEBI:58349"/>
        <dbReference type="ChEBI" id="CHEBI:68483"/>
        <dbReference type="ChEBI" id="CHEBI:70757"/>
        <dbReference type="EC" id="1.3.1.98"/>
    </reaction>
</comment>
<dbReference type="InterPro" id="IPR006094">
    <property type="entry name" value="Oxid_FAD_bind_N"/>
</dbReference>
<proteinExistence type="inferred from homology"/>
<dbReference type="NCBIfam" id="NF010480">
    <property type="entry name" value="PRK13905.1"/>
    <property type="match status" value="1"/>
</dbReference>
<comment type="function">
    <text evidence="2 16">Cell wall formation.</text>
</comment>
<keyword evidence="12 16" id="KW-0560">Oxidoreductase</keyword>
<feature type="active site" evidence="16">
    <location>
        <position position="176"/>
    </location>
</feature>
<evidence type="ECO:0000256" key="11">
    <source>
        <dbReference type="ARBA" id="ARBA00022984"/>
    </source>
</evidence>
<evidence type="ECO:0000256" key="2">
    <source>
        <dbReference type="ARBA" id="ARBA00003921"/>
    </source>
</evidence>
<comment type="similarity">
    <text evidence="16">Belongs to the MurB family.</text>
</comment>
<keyword evidence="10 16" id="KW-0133">Cell shape</keyword>
<dbReference type="EMBL" id="JANGCH010000010">
    <property type="protein sequence ID" value="MCQ5122134.1"/>
    <property type="molecule type" value="Genomic_DNA"/>
</dbReference>
<dbReference type="InterPro" id="IPR036635">
    <property type="entry name" value="MurB_C_sf"/>
</dbReference>
<comment type="subcellular location">
    <subcellularLocation>
        <location evidence="3 16">Cytoplasm</location>
    </subcellularLocation>
</comment>
<evidence type="ECO:0000256" key="4">
    <source>
        <dbReference type="ARBA" id="ARBA00004752"/>
    </source>
</evidence>
<reference evidence="18 19" key="1">
    <citation type="submission" date="2022-06" db="EMBL/GenBank/DDBJ databases">
        <title>Isolation of gut microbiota from human fecal samples.</title>
        <authorList>
            <person name="Pamer E.G."/>
            <person name="Barat B."/>
            <person name="Waligurski E."/>
            <person name="Medina S."/>
            <person name="Paddock L."/>
            <person name="Mostad J."/>
        </authorList>
    </citation>
    <scope>NUCLEOTIDE SEQUENCE [LARGE SCALE GENOMIC DNA]</scope>
    <source>
        <strain evidence="18 19">DFI.6.1</strain>
    </source>
</reference>
<dbReference type="Gene3D" id="3.90.78.10">
    <property type="entry name" value="UDP-N-acetylenolpyruvoylglucosamine reductase, C-terminal domain"/>
    <property type="match status" value="1"/>
</dbReference>
<dbReference type="GO" id="GO:0008762">
    <property type="term" value="F:UDP-N-acetylmuramate dehydrogenase activity"/>
    <property type="evidence" value="ECO:0007669"/>
    <property type="project" value="UniProtKB-EC"/>
</dbReference>
<dbReference type="Pfam" id="PF01565">
    <property type="entry name" value="FAD_binding_4"/>
    <property type="match status" value="1"/>
</dbReference>
<evidence type="ECO:0000256" key="9">
    <source>
        <dbReference type="ARBA" id="ARBA00022857"/>
    </source>
</evidence>
<evidence type="ECO:0000256" key="13">
    <source>
        <dbReference type="ARBA" id="ARBA00023306"/>
    </source>
</evidence>
<keyword evidence="19" id="KW-1185">Reference proteome</keyword>
<keyword evidence="11 16" id="KW-0573">Peptidoglycan synthesis</keyword>
<comment type="cofactor">
    <cofactor evidence="1 16">
        <name>FAD</name>
        <dbReference type="ChEBI" id="CHEBI:57692"/>
    </cofactor>
</comment>
<keyword evidence="13 16" id="KW-0131">Cell cycle</keyword>
<dbReference type="PANTHER" id="PTHR21071:SF4">
    <property type="entry name" value="UDP-N-ACETYLENOLPYRUVOYLGLUCOSAMINE REDUCTASE"/>
    <property type="match status" value="1"/>
</dbReference>
<dbReference type="PANTHER" id="PTHR21071">
    <property type="entry name" value="UDP-N-ACETYLENOLPYRUVOYLGLUCOSAMINE REDUCTASE"/>
    <property type="match status" value="1"/>
</dbReference>
<dbReference type="Gene3D" id="3.30.465.10">
    <property type="match status" value="1"/>
</dbReference>
<keyword evidence="6 16" id="KW-0132">Cell division</keyword>
<dbReference type="InterPro" id="IPR003170">
    <property type="entry name" value="MurB"/>
</dbReference>
<dbReference type="NCBIfam" id="TIGR00179">
    <property type="entry name" value="murB"/>
    <property type="match status" value="1"/>
</dbReference>
<keyword evidence="5 16" id="KW-0963">Cytoplasm</keyword>
<name>A0ABT1SLN7_9FIRM</name>
<dbReference type="RefSeq" id="WP_178200362.1">
    <property type="nucleotide sequence ID" value="NZ_CALVCM010000027.1"/>
</dbReference>
<keyword evidence="14 16" id="KW-0961">Cell wall biogenesis/degradation</keyword>
<dbReference type="EC" id="1.3.1.98" evidence="16"/>
<keyword evidence="8 16" id="KW-0274">FAD</keyword>
<evidence type="ECO:0000256" key="8">
    <source>
        <dbReference type="ARBA" id="ARBA00022827"/>
    </source>
</evidence>
<dbReference type="PROSITE" id="PS51387">
    <property type="entry name" value="FAD_PCMH"/>
    <property type="match status" value="1"/>
</dbReference>
<evidence type="ECO:0000256" key="6">
    <source>
        <dbReference type="ARBA" id="ARBA00022618"/>
    </source>
</evidence>
<dbReference type="InterPro" id="IPR016169">
    <property type="entry name" value="FAD-bd_PCMH_sub2"/>
</dbReference>
<comment type="caution">
    <text evidence="18">The sequence shown here is derived from an EMBL/GenBank/DDBJ whole genome shotgun (WGS) entry which is preliminary data.</text>
</comment>